<evidence type="ECO:0000313" key="4">
    <source>
        <dbReference type="EMBL" id="SMG57716.1"/>
    </source>
</evidence>
<dbReference type="STRING" id="1852522.SAMN06295960_4513"/>
<dbReference type="Proteomes" id="UP000193834">
    <property type="component" value="Unassembled WGS sequence"/>
</dbReference>
<dbReference type="InterPro" id="IPR009057">
    <property type="entry name" value="Homeodomain-like_sf"/>
</dbReference>
<dbReference type="PANTHER" id="PTHR43479:SF11">
    <property type="entry name" value="ACREF_ENVCD OPERON REPRESSOR-RELATED"/>
    <property type="match status" value="1"/>
</dbReference>
<dbReference type="InterPro" id="IPR050624">
    <property type="entry name" value="HTH-type_Tx_Regulator"/>
</dbReference>
<feature type="DNA-binding region" description="H-T-H motif" evidence="2">
    <location>
        <begin position="33"/>
        <end position="52"/>
    </location>
</feature>
<evidence type="ECO:0000256" key="1">
    <source>
        <dbReference type="ARBA" id="ARBA00023125"/>
    </source>
</evidence>
<dbReference type="EMBL" id="FXAZ01000008">
    <property type="protein sequence ID" value="SMG57716.1"/>
    <property type="molecule type" value="Genomic_DNA"/>
</dbReference>
<gene>
    <name evidence="4" type="ORF">SAMN06295960_4513</name>
</gene>
<evidence type="ECO:0000313" key="5">
    <source>
        <dbReference type="Proteomes" id="UP000193834"/>
    </source>
</evidence>
<dbReference type="PROSITE" id="PS50977">
    <property type="entry name" value="HTH_TETR_2"/>
    <property type="match status" value="1"/>
</dbReference>
<reference evidence="4 5" key="1">
    <citation type="submission" date="2017-04" db="EMBL/GenBank/DDBJ databases">
        <authorList>
            <person name="Afonso C.L."/>
            <person name="Miller P.J."/>
            <person name="Scott M.A."/>
            <person name="Spackman E."/>
            <person name="Goraichik I."/>
            <person name="Dimitrov K.M."/>
            <person name="Suarez D.L."/>
            <person name="Swayne D.E."/>
        </authorList>
    </citation>
    <scope>NUCLEOTIDE SEQUENCE [LARGE SCALE GENOMIC DNA]</scope>
    <source>
        <strain evidence="4 5">11</strain>
    </source>
</reference>
<sequence length="185" mass="21820">MYSGTNPSAIRSQKWLTEALLLLMEEKPYKSITVKELTERSDLARQTFYQLFDSKEEILEYHLDHLFQIFLHEMHKTMLTTSELVRLYFAFFEQHERFIRLLIQNDLISILNNKFNSYLGEIMSLLELEQDAELDRYAVAFLSSGLVGLLVYWFDDKKALTIDKLVVLVDKMFNNECRDKGGELC</sequence>
<dbReference type="Gene3D" id="1.10.357.10">
    <property type="entry name" value="Tetracycline Repressor, domain 2"/>
    <property type="match status" value="1"/>
</dbReference>
<evidence type="ECO:0000259" key="3">
    <source>
        <dbReference type="PROSITE" id="PS50977"/>
    </source>
</evidence>
<dbReference type="InterPro" id="IPR001647">
    <property type="entry name" value="HTH_TetR"/>
</dbReference>
<keyword evidence="5" id="KW-1185">Reference proteome</keyword>
<dbReference type="Pfam" id="PF14278">
    <property type="entry name" value="TetR_C_8"/>
    <property type="match status" value="1"/>
</dbReference>
<protein>
    <submittedName>
        <fullName evidence="4">Transcriptional regulator, TetR family</fullName>
    </submittedName>
</protein>
<dbReference type="SUPFAM" id="SSF46689">
    <property type="entry name" value="Homeodomain-like"/>
    <property type="match status" value="1"/>
</dbReference>
<feature type="domain" description="HTH tetR-type" evidence="3">
    <location>
        <begin position="10"/>
        <end position="70"/>
    </location>
</feature>
<accession>A0A1X7LUY8</accession>
<evidence type="ECO:0000256" key="2">
    <source>
        <dbReference type="PROSITE-ProRule" id="PRU00335"/>
    </source>
</evidence>
<dbReference type="OrthoDB" id="9810250at2"/>
<keyword evidence="1 2" id="KW-0238">DNA-binding</keyword>
<dbReference type="PANTHER" id="PTHR43479">
    <property type="entry name" value="ACREF/ENVCD OPERON REPRESSOR-RELATED"/>
    <property type="match status" value="1"/>
</dbReference>
<name>A0A1X7LUY8_9BACL</name>
<dbReference type="InterPro" id="IPR039532">
    <property type="entry name" value="TetR_C_Firmicutes"/>
</dbReference>
<dbReference type="Pfam" id="PF00440">
    <property type="entry name" value="TetR_N"/>
    <property type="match status" value="1"/>
</dbReference>
<dbReference type="RefSeq" id="WP_085498286.1">
    <property type="nucleotide sequence ID" value="NZ_FXAZ01000008.1"/>
</dbReference>
<dbReference type="AlphaFoldDB" id="A0A1X7LUY8"/>
<dbReference type="GO" id="GO:0003677">
    <property type="term" value="F:DNA binding"/>
    <property type="evidence" value="ECO:0007669"/>
    <property type="project" value="UniProtKB-UniRule"/>
</dbReference>
<proteinExistence type="predicted"/>
<organism evidence="4 5">
    <name type="scientific">Paenibacillus aquistagni</name>
    <dbReference type="NCBI Taxonomy" id="1852522"/>
    <lineage>
        <taxon>Bacteria</taxon>
        <taxon>Bacillati</taxon>
        <taxon>Bacillota</taxon>
        <taxon>Bacilli</taxon>
        <taxon>Bacillales</taxon>
        <taxon>Paenibacillaceae</taxon>
        <taxon>Paenibacillus</taxon>
    </lineage>
</organism>